<dbReference type="Pfam" id="PF21274">
    <property type="entry name" value="Rng_hyd_C"/>
    <property type="match status" value="1"/>
</dbReference>
<dbReference type="GO" id="GO:0016709">
    <property type="term" value="F:oxidoreductase activity, acting on paired donors, with incorporation or reduction of molecular oxygen, NAD(P)H as one donor, and incorporation of one atom of oxygen"/>
    <property type="evidence" value="ECO:0007669"/>
    <property type="project" value="UniProtKB-ARBA"/>
</dbReference>
<organism evidence="5">
    <name type="scientific">Nonomuraea gerenzanensis</name>
    <dbReference type="NCBI Taxonomy" id="93944"/>
    <lineage>
        <taxon>Bacteria</taxon>
        <taxon>Bacillati</taxon>
        <taxon>Actinomycetota</taxon>
        <taxon>Actinomycetes</taxon>
        <taxon>Streptosporangiales</taxon>
        <taxon>Streptosporangiaceae</taxon>
        <taxon>Nonomuraea</taxon>
    </lineage>
</organism>
<comment type="cofactor">
    <cofactor evidence="1">
        <name>FAD</name>
        <dbReference type="ChEBI" id="CHEBI:57692"/>
    </cofactor>
</comment>
<reference evidence="5" key="1">
    <citation type="submission" date="2016-04" db="EMBL/GenBank/DDBJ databases">
        <authorList>
            <person name="Evans L.H."/>
            <person name="Alamgir A."/>
            <person name="Owens N."/>
            <person name="Weber N.D."/>
            <person name="Virtaneva K."/>
            <person name="Barbian K."/>
            <person name="Babar A."/>
            <person name="Rosenke K."/>
        </authorList>
    </citation>
    <scope>NUCLEOTIDE SEQUENCE</scope>
    <source>
        <strain evidence="5">Nono1</strain>
    </source>
</reference>
<name>A0A1M4E8I8_9ACTN</name>
<dbReference type="PRINTS" id="PR00420">
    <property type="entry name" value="RNGMNOXGNASE"/>
</dbReference>
<dbReference type="InterPro" id="IPR002938">
    <property type="entry name" value="FAD-bd"/>
</dbReference>
<evidence type="ECO:0000256" key="2">
    <source>
        <dbReference type="ARBA" id="ARBA00022630"/>
    </source>
</evidence>
<dbReference type="Gene3D" id="3.30.70.2450">
    <property type="match status" value="1"/>
</dbReference>
<dbReference type="InterPro" id="IPR050641">
    <property type="entry name" value="RIFMO-like"/>
</dbReference>
<dbReference type="PANTHER" id="PTHR43004:SF19">
    <property type="entry name" value="BINDING MONOOXYGENASE, PUTATIVE (JCVI)-RELATED"/>
    <property type="match status" value="1"/>
</dbReference>
<dbReference type="PANTHER" id="PTHR43004">
    <property type="entry name" value="TRK SYSTEM POTASSIUM UPTAKE PROTEIN"/>
    <property type="match status" value="1"/>
</dbReference>
<dbReference type="Gene3D" id="3.50.50.60">
    <property type="entry name" value="FAD/NAD(P)-binding domain"/>
    <property type="match status" value="1"/>
</dbReference>
<evidence type="ECO:0000313" key="5">
    <source>
        <dbReference type="EMBL" id="SBO95125.1"/>
    </source>
</evidence>
<sequence>MDTEKSTLPVLVVGAGPTGLALATELRRQGVTCRIIDRSLDRPAHQARAVAMWPGALDVLARHGTADDVIAAGLRMTAARYWSGSRNVATARLGDWHNGGPTMLGITQPAVEAVMGAKLHELGVTVEWRTELVGLTDHGDRVAVRLDGPGGLEELDAAYVVGCDGAHSAVRELSGIPFAGTTYTQSFILGDGKVASAVPRGEAHYHLHPDGVLVLVSLPGGDLRVFADASTAGRLDAAPTVEELQQLADERAPYPLQIKDLRWSTRFPVHMRQAAAYRAGRCLLAGDAAHVHSPAGGQGLNTGIQDAANLGWKLALILNGHGDAERLLDSYEAERSPIAAQVLRGAHQQTRLWTARSPITRFLRDALLGLLGSTGALERRFIPNLAQDDLDYRKSPVVGPRGGRRAIGARGLPDVTVTPLRGDGAPVRLSALLADPRHTLLVMPGVDSLKVLPDLEPLADRVVPRVLVAKGSAYGEPYKVPGGFAAQGPLRGAKLVLVRPDGYVADATAGEDVTALLGPLASRGRSSRVRA</sequence>
<keyword evidence="3" id="KW-0274">FAD</keyword>
<dbReference type="Pfam" id="PF01494">
    <property type="entry name" value="FAD_binding_3"/>
    <property type="match status" value="1"/>
</dbReference>
<evidence type="ECO:0000256" key="1">
    <source>
        <dbReference type="ARBA" id="ARBA00001974"/>
    </source>
</evidence>
<feature type="domain" description="FAD-binding" evidence="4">
    <location>
        <begin position="8"/>
        <end position="345"/>
    </location>
</feature>
<dbReference type="AlphaFoldDB" id="A0A1M4E8I8"/>
<keyword evidence="2" id="KW-0285">Flavoprotein</keyword>
<keyword evidence="5" id="KW-0503">Monooxygenase</keyword>
<dbReference type="RefSeq" id="WP_225274526.1">
    <property type="nucleotide sequence ID" value="NZ_CP084058.1"/>
</dbReference>
<gene>
    <name evidence="5" type="ORF">BN4615_P4641</name>
</gene>
<dbReference type="EMBL" id="LT559118">
    <property type="protein sequence ID" value="SBO95125.1"/>
    <property type="molecule type" value="Genomic_DNA"/>
</dbReference>
<evidence type="ECO:0000259" key="4">
    <source>
        <dbReference type="Pfam" id="PF01494"/>
    </source>
</evidence>
<proteinExistence type="predicted"/>
<evidence type="ECO:0000256" key="3">
    <source>
        <dbReference type="ARBA" id="ARBA00022827"/>
    </source>
</evidence>
<protein>
    <submittedName>
        <fullName evidence="5">Monooxygenase, FAD-binding</fullName>
    </submittedName>
</protein>
<dbReference type="SUPFAM" id="SSF51905">
    <property type="entry name" value="FAD/NAD(P)-binding domain"/>
    <property type="match status" value="1"/>
</dbReference>
<dbReference type="GO" id="GO:0071949">
    <property type="term" value="F:FAD binding"/>
    <property type="evidence" value="ECO:0007669"/>
    <property type="project" value="InterPro"/>
</dbReference>
<keyword evidence="5" id="KW-0560">Oxidoreductase</keyword>
<dbReference type="Gene3D" id="3.40.30.120">
    <property type="match status" value="1"/>
</dbReference>
<dbReference type="InterPro" id="IPR036188">
    <property type="entry name" value="FAD/NAD-bd_sf"/>
</dbReference>
<accession>A0A1M4E8I8</accession>